<dbReference type="eggNOG" id="COG0394">
    <property type="taxonomic scope" value="Bacteria"/>
</dbReference>
<dbReference type="SUPFAM" id="SSF52788">
    <property type="entry name" value="Phosphotyrosine protein phosphatases I"/>
    <property type="match status" value="1"/>
</dbReference>
<feature type="active site" description="Nucleophile" evidence="4">
    <location>
        <position position="13"/>
    </location>
</feature>
<evidence type="ECO:0000313" key="7">
    <source>
        <dbReference type="Proteomes" id="UP000006556"/>
    </source>
</evidence>
<feature type="active site" description="Nucleophile" evidence="4">
    <location>
        <position position="7"/>
    </location>
</feature>
<evidence type="ECO:0000256" key="4">
    <source>
        <dbReference type="PIRSR" id="PIRSR617867-1"/>
    </source>
</evidence>
<comment type="similarity">
    <text evidence="1">Belongs to the low molecular weight phosphotyrosine protein phosphatase family.</text>
</comment>
<dbReference type="InterPro" id="IPR017867">
    <property type="entry name" value="Tyr_phospatase_low_mol_wt"/>
</dbReference>
<dbReference type="HOGENOM" id="CLU_071415_1_2_9"/>
<dbReference type="PANTHER" id="PTHR11717:SF31">
    <property type="entry name" value="LOW MOLECULAR WEIGHT PROTEIN-TYROSINE-PHOSPHATASE ETP-RELATED"/>
    <property type="match status" value="1"/>
</dbReference>
<evidence type="ECO:0000256" key="1">
    <source>
        <dbReference type="ARBA" id="ARBA00011063"/>
    </source>
</evidence>
<dbReference type="InterPro" id="IPR036196">
    <property type="entry name" value="Ptyr_pPase_sf"/>
</dbReference>
<reference evidence="7" key="1">
    <citation type="journal article" date="2008" name="Genome Res.">
        <title>The genome of Pelotomaculum thermopropionicum reveals niche-associated evolution in anaerobic microbiota.</title>
        <authorList>
            <person name="Kosaka T."/>
            <person name="Kato S."/>
            <person name="Shimoyama T."/>
            <person name="Ishii S."/>
            <person name="Abe T."/>
            <person name="Watanabe K."/>
        </authorList>
    </citation>
    <scope>NUCLEOTIDE SEQUENCE [LARGE SCALE GENOMIC DNA]</scope>
    <source>
        <strain evidence="7">DSM 13744 / JCM 10971 / SI</strain>
    </source>
</reference>
<protein>
    <submittedName>
        <fullName evidence="6">Protein-tyrosine-phosphatase</fullName>
    </submittedName>
</protein>
<proteinExistence type="inferred from homology"/>
<dbReference type="GO" id="GO:0004725">
    <property type="term" value="F:protein tyrosine phosphatase activity"/>
    <property type="evidence" value="ECO:0007669"/>
    <property type="project" value="InterPro"/>
</dbReference>
<feature type="active site" description="Proton donor" evidence="4">
    <location>
        <position position="121"/>
    </location>
</feature>
<dbReference type="Gene3D" id="3.40.50.2300">
    <property type="match status" value="1"/>
</dbReference>
<evidence type="ECO:0000256" key="2">
    <source>
        <dbReference type="ARBA" id="ARBA00022801"/>
    </source>
</evidence>
<name>A5CYB9_PELTS</name>
<organism evidence="6 7">
    <name type="scientific">Pelotomaculum thermopropionicum (strain DSM 13744 / JCM 10971 / SI)</name>
    <dbReference type="NCBI Taxonomy" id="370438"/>
    <lineage>
        <taxon>Bacteria</taxon>
        <taxon>Bacillati</taxon>
        <taxon>Bacillota</taxon>
        <taxon>Clostridia</taxon>
        <taxon>Eubacteriales</taxon>
        <taxon>Desulfotomaculaceae</taxon>
        <taxon>Pelotomaculum</taxon>
    </lineage>
</organism>
<dbReference type="InterPro" id="IPR050438">
    <property type="entry name" value="LMW_PTPase"/>
</dbReference>
<dbReference type="KEGG" id="pth:PTH_2826"/>
<gene>
    <name evidence="6" type="primary">Wzb</name>
    <name evidence="6" type="ordered locus">PTH_2826</name>
</gene>
<dbReference type="CDD" id="cd16344">
    <property type="entry name" value="LMWPAP"/>
    <property type="match status" value="1"/>
</dbReference>
<feature type="domain" description="Phosphotyrosine protein phosphatase I" evidence="5">
    <location>
        <begin position="1"/>
        <end position="147"/>
    </location>
</feature>
<dbReference type="PRINTS" id="PR00719">
    <property type="entry name" value="LMWPTPASE"/>
</dbReference>
<dbReference type="SMART" id="SM00226">
    <property type="entry name" value="LMWPc"/>
    <property type="match status" value="1"/>
</dbReference>
<evidence type="ECO:0000313" key="6">
    <source>
        <dbReference type="EMBL" id="BAF61007.1"/>
    </source>
</evidence>
<dbReference type="InterPro" id="IPR023485">
    <property type="entry name" value="Ptyr_pPase"/>
</dbReference>
<keyword evidence="2" id="KW-0378">Hydrolase</keyword>
<sequence length="150" mass="16071">MKILFVCTGNTCRSSMAEAIARKVLEDRPEKNGNIEVSSAGVAAWPGDRATREAVEALAEMGVDLGGHRAARLTPEAAREADLILTMTGEHRDYVVKLVPEASGKVFTLAEYAGSGGDVPDPFGQPLEAYRNCARVLESLIEKVLDKLGN</sequence>
<accession>A5CYB9</accession>
<dbReference type="Pfam" id="PF01451">
    <property type="entry name" value="LMWPc"/>
    <property type="match status" value="1"/>
</dbReference>
<dbReference type="PANTHER" id="PTHR11717">
    <property type="entry name" value="LOW MOLECULAR WEIGHT PROTEIN TYROSINE PHOSPHATASE"/>
    <property type="match status" value="1"/>
</dbReference>
<keyword evidence="7" id="KW-1185">Reference proteome</keyword>
<evidence type="ECO:0000256" key="3">
    <source>
        <dbReference type="ARBA" id="ARBA00022912"/>
    </source>
</evidence>
<dbReference type="Proteomes" id="UP000006556">
    <property type="component" value="Chromosome"/>
</dbReference>
<dbReference type="EMBL" id="AP009389">
    <property type="protein sequence ID" value="BAF61007.1"/>
    <property type="molecule type" value="Genomic_DNA"/>
</dbReference>
<evidence type="ECO:0000259" key="5">
    <source>
        <dbReference type="SMART" id="SM00226"/>
    </source>
</evidence>
<keyword evidence="3" id="KW-0904">Protein phosphatase</keyword>
<dbReference type="AlphaFoldDB" id="A5CYB9"/>
<dbReference type="STRING" id="370438.PTH_2826"/>